<keyword evidence="3" id="KW-1185">Reference proteome</keyword>
<gene>
    <name evidence="2" type="ORF">MMA15_04230</name>
</gene>
<sequence>MGNIHIDSAGVRGAAADTEALSRQVSKRLDHALDDSEGVHSSHYGNGWTSPAQLKACAEKWENHMVGLAKRMGDLSRRLKESADGYDRADAEADSRLNAGLRDLGQV</sequence>
<reference evidence="2" key="1">
    <citation type="submission" date="2022-03" db="EMBL/GenBank/DDBJ databases">
        <authorList>
            <person name="Santos J.D.N."/>
            <person name="Kallscheuer N."/>
            <person name="Jogler C."/>
            <person name="Lage O.M."/>
        </authorList>
    </citation>
    <scope>NUCLEOTIDE SEQUENCE</scope>
    <source>
        <strain evidence="2">M600PL45_2</strain>
    </source>
</reference>
<evidence type="ECO:0000313" key="2">
    <source>
        <dbReference type="EMBL" id="MCH6159651.1"/>
    </source>
</evidence>
<dbReference type="Proteomes" id="UP001166784">
    <property type="component" value="Unassembled WGS sequence"/>
</dbReference>
<comment type="caution">
    <text evidence="2">The sequence shown here is derived from an EMBL/GenBank/DDBJ whole genome shotgun (WGS) entry which is preliminary data.</text>
</comment>
<feature type="region of interest" description="Disordered" evidence="1">
    <location>
        <begin position="81"/>
        <end position="107"/>
    </location>
</feature>
<reference evidence="2" key="2">
    <citation type="journal article" date="2023" name="Int. J. Syst. Evol. Microbiol.">
        <title>Streptomyces marispadix sp. nov., isolated from marine beach sediment of the Northern Coast of Portugal.</title>
        <authorList>
            <person name="dos Santos J.D.N."/>
            <person name="Vitorino I.R."/>
            <person name="Kallscheuer N."/>
            <person name="Srivastava A."/>
            <person name="Krautwurst S."/>
            <person name="Marz M."/>
            <person name="Jogler C."/>
            <person name="Lobo Da Cunha A."/>
            <person name="Catita J."/>
            <person name="Goncalves H."/>
            <person name="Gonzalez I."/>
            <person name="Reyes F."/>
            <person name="Lage O.M."/>
        </authorList>
    </citation>
    <scope>NUCLEOTIDE SEQUENCE</scope>
    <source>
        <strain evidence="2">M600PL45_2</strain>
    </source>
</reference>
<name>A0ABS9SUD9_9ACTN</name>
<feature type="compositionally biased region" description="Basic and acidic residues" evidence="1">
    <location>
        <begin position="81"/>
        <end position="95"/>
    </location>
</feature>
<dbReference type="EMBL" id="JAKWJU010000002">
    <property type="protein sequence ID" value="MCH6159651.1"/>
    <property type="molecule type" value="Genomic_DNA"/>
</dbReference>
<evidence type="ECO:0000313" key="3">
    <source>
        <dbReference type="Proteomes" id="UP001166784"/>
    </source>
</evidence>
<protein>
    <submittedName>
        <fullName evidence="2">ESX-1 secretion-associated protein</fullName>
    </submittedName>
</protein>
<proteinExistence type="predicted"/>
<evidence type="ECO:0000256" key="1">
    <source>
        <dbReference type="SAM" id="MobiDB-lite"/>
    </source>
</evidence>
<organism evidence="2 3">
    <name type="scientific">Streptomyces marispadix</name>
    <dbReference type="NCBI Taxonomy" id="2922868"/>
    <lineage>
        <taxon>Bacteria</taxon>
        <taxon>Bacillati</taxon>
        <taxon>Actinomycetota</taxon>
        <taxon>Actinomycetes</taxon>
        <taxon>Kitasatosporales</taxon>
        <taxon>Streptomycetaceae</taxon>
        <taxon>Streptomyces</taxon>
    </lineage>
</organism>
<dbReference type="Pfam" id="PF10824">
    <property type="entry name" value="T7SS_ESX_EspC"/>
    <property type="match status" value="1"/>
</dbReference>
<accession>A0ABS9SUD9</accession>
<dbReference type="InterPro" id="IPR022536">
    <property type="entry name" value="EspC"/>
</dbReference>
<dbReference type="Gene3D" id="1.10.287.1060">
    <property type="entry name" value="ESAT-6-like"/>
    <property type="match status" value="1"/>
</dbReference>
<dbReference type="RefSeq" id="WP_241057603.1">
    <property type="nucleotide sequence ID" value="NZ_JAKWJU010000002.1"/>
</dbReference>